<sequence>MDILEKRKWLNLNESARLLSNKLKHKISVSDVSRLIADEEIKPSIFFHTPVFAREIEIEDKPLSYVLSETEAAIDCNRHLLRLEPILPDVAVPHATPVDRNIIRLSGLWSAIPQGITRYEAEKIYSSEERLSPPSRSLYDLKGVIVSTPEKKFQIVNSIDAEAELLGLIKLSQSDESESGFLMGHINKLKALRQNSYEERMFDSFVPCIEFPQNSYFAIKTEDLDSFVSSWSKPEKQISSKTSNAQAQFIYGLLFTKYGAEVAENPRRHMENPRGTIRADFEKAGLPLPSGNAVMGWLKDIIP</sequence>
<keyword evidence="2" id="KW-1185">Reference proteome</keyword>
<evidence type="ECO:0000313" key="2">
    <source>
        <dbReference type="Proteomes" id="UP000221980"/>
    </source>
</evidence>
<evidence type="ECO:0000313" key="1">
    <source>
        <dbReference type="EMBL" id="PHM47133.1"/>
    </source>
</evidence>
<dbReference type="AlphaFoldDB" id="A0A2D0JLG1"/>
<comment type="caution">
    <text evidence="1">The sequence shown here is derived from an EMBL/GenBank/DDBJ whole genome shotgun (WGS) entry which is preliminary data.</text>
</comment>
<reference evidence="1 2" key="1">
    <citation type="journal article" date="2017" name="Nat. Microbiol.">
        <title>Natural product diversity associated with the nematode symbionts Photorhabdus and Xenorhabdus.</title>
        <authorList>
            <person name="Tobias N.J."/>
            <person name="Wolff H."/>
            <person name="Djahanschiri B."/>
            <person name="Grundmann F."/>
            <person name="Kronenwerth M."/>
            <person name="Shi Y.M."/>
            <person name="Simonyi S."/>
            <person name="Grun P."/>
            <person name="Shapiro-Ilan D."/>
            <person name="Pidot S.J."/>
            <person name="Stinear T.P."/>
            <person name="Ebersberger I."/>
            <person name="Bode H.B."/>
        </authorList>
    </citation>
    <scope>NUCLEOTIDE SEQUENCE [LARGE SCALE GENOMIC DNA]</scope>
    <source>
        <strain evidence="1 2">DSM 17902</strain>
    </source>
</reference>
<dbReference type="EMBL" id="NITZ01000022">
    <property type="protein sequence ID" value="PHM47133.1"/>
    <property type="molecule type" value="Genomic_DNA"/>
</dbReference>
<protein>
    <submittedName>
        <fullName evidence="1">Uncharacterized protein</fullName>
    </submittedName>
</protein>
<proteinExistence type="predicted"/>
<gene>
    <name evidence="1" type="ORF">Xmir_03555</name>
</gene>
<dbReference type="RefSeq" id="WP_099115458.1">
    <property type="nucleotide sequence ID" value="NZ_CAWNQI010000054.1"/>
</dbReference>
<name>A0A2D0JLG1_9GAMM</name>
<accession>A0A2D0JLG1</accession>
<dbReference type="OrthoDB" id="6580368at2"/>
<organism evidence="1 2">
    <name type="scientific">Xenorhabdus miraniensis</name>
    <dbReference type="NCBI Taxonomy" id="351674"/>
    <lineage>
        <taxon>Bacteria</taxon>
        <taxon>Pseudomonadati</taxon>
        <taxon>Pseudomonadota</taxon>
        <taxon>Gammaproteobacteria</taxon>
        <taxon>Enterobacterales</taxon>
        <taxon>Morganellaceae</taxon>
        <taxon>Xenorhabdus</taxon>
    </lineage>
</organism>
<dbReference type="Proteomes" id="UP000221980">
    <property type="component" value="Unassembled WGS sequence"/>
</dbReference>